<accession>A0A0A9H6S5</accession>
<dbReference type="EMBL" id="GBRH01167350">
    <property type="protein sequence ID" value="JAE30546.1"/>
    <property type="molecule type" value="Transcribed_RNA"/>
</dbReference>
<proteinExistence type="predicted"/>
<name>A0A0A9H6S5_ARUDO</name>
<protein>
    <submittedName>
        <fullName evidence="1">Uncharacterized protein</fullName>
    </submittedName>
</protein>
<reference evidence="1" key="1">
    <citation type="submission" date="2014-09" db="EMBL/GenBank/DDBJ databases">
        <authorList>
            <person name="Magalhaes I.L.F."/>
            <person name="Oliveira U."/>
            <person name="Santos F.R."/>
            <person name="Vidigal T.H.D.A."/>
            <person name="Brescovit A.D."/>
            <person name="Santos A.J."/>
        </authorList>
    </citation>
    <scope>NUCLEOTIDE SEQUENCE</scope>
    <source>
        <tissue evidence="1">Shoot tissue taken approximately 20 cm above the soil surface</tissue>
    </source>
</reference>
<sequence length="29" mass="3226">MLLPCSQETTKAPSKFLFFIIEAEILPTG</sequence>
<evidence type="ECO:0000313" key="1">
    <source>
        <dbReference type="EMBL" id="JAE30546.1"/>
    </source>
</evidence>
<organism evidence="1">
    <name type="scientific">Arundo donax</name>
    <name type="common">Giant reed</name>
    <name type="synonym">Donax arundinaceus</name>
    <dbReference type="NCBI Taxonomy" id="35708"/>
    <lineage>
        <taxon>Eukaryota</taxon>
        <taxon>Viridiplantae</taxon>
        <taxon>Streptophyta</taxon>
        <taxon>Embryophyta</taxon>
        <taxon>Tracheophyta</taxon>
        <taxon>Spermatophyta</taxon>
        <taxon>Magnoliopsida</taxon>
        <taxon>Liliopsida</taxon>
        <taxon>Poales</taxon>
        <taxon>Poaceae</taxon>
        <taxon>PACMAD clade</taxon>
        <taxon>Arundinoideae</taxon>
        <taxon>Arundineae</taxon>
        <taxon>Arundo</taxon>
    </lineage>
</organism>
<dbReference type="AlphaFoldDB" id="A0A0A9H6S5"/>
<reference evidence="1" key="2">
    <citation type="journal article" date="2015" name="Data Brief">
        <title>Shoot transcriptome of the giant reed, Arundo donax.</title>
        <authorList>
            <person name="Barrero R.A."/>
            <person name="Guerrero F.D."/>
            <person name="Moolhuijzen P."/>
            <person name="Goolsby J.A."/>
            <person name="Tidwell J."/>
            <person name="Bellgard S.E."/>
            <person name="Bellgard M.I."/>
        </authorList>
    </citation>
    <scope>NUCLEOTIDE SEQUENCE</scope>
    <source>
        <tissue evidence="1">Shoot tissue taken approximately 20 cm above the soil surface</tissue>
    </source>
</reference>